<evidence type="ECO:0000256" key="38">
    <source>
        <dbReference type="ARBA" id="ARBA00048571"/>
    </source>
</evidence>
<evidence type="ECO:0000256" key="30">
    <source>
        <dbReference type="ARBA" id="ARBA00047897"/>
    </source>
</evidence>
<evidence type="ECO:0000256" key="6">
    <source>
        <dbReference type="ARBA" id="ARBA00022799"/>
    </source>
</evidence>
<evidence type="ECO:0000256" key="9">
    <source>
        <dbReference type="ARBA" id="ARBA00023239"/>
    </source>
</evidence>
<keyword evidence="7" id="KW-0663">Pyridoxal phosphate</keyword>
<dbReference type="InterPro" id="IPR036291">
    <property type="entry name" value="NAD(P)-bd_dom_sf"/>
</dbReference>
<dbReference type="InterPro" id="IPR042104">
    <property type="entry name" value="PKS_dehydratase_sf"/>
</dbReference>
<dbReference type="InterPro" id="IPR029058">
    <property type="entry name" value="AB_hydrolase_fold"/>
</dbReference>
<dbReference type="Pfam" id="PF00975">
    <property type="entry name" value="Thioesterase"/>
    <property type="match status" value="1"/>
</dbReference>
<comment type="pathway">
    <text evidence="2">Lipid metabolism.</text>
</comment>
<dbReference type="InterPro" id="IPR049551">
    <property type="entry name" value="PKS_DH_C"/>
</dbReference>
<dbReference type="Gene3D" id="3.30.70.3290">
    <property type="match status" value="1"/>
</dbReference>
<feature type="region of interest" description="C-terminal hotdog fold" evidence="52">
    <location>
        <begin position="1038"/>
        <end position="1172"/>
    </location>
</feature>
<dbReference type="SMART" id="SM00829">
    <property type="entry name" value="PKS_ER"/>
    <property type="match status" value="1"/>
</dbReference>
<dbReference type="Gene3D" id="3.90.180.10">
    <property type="entry name" value="Medium-chain alcohol dehydrogenases, catalytic domain"/>
    <property type="match status" value="1"/>
</dbReference>
<proteinExistence type="predicted"/>
<dbReference type="PROSITE" id="PS52019">
    <property type="entry name" value="PKS_MFAS_DH"/>
    <property type="match status" value="1"/>
</dbReference>
<evidence type="ECO:0000256" key="21">
    <source>
        <dbReference type="ARBA" id="ARBA00023442"/>
    </source>
</evidence>
<dbReference type="SUPFAM" id="SSF51735">
    <property type="entry name" value="NAD(P)-binding Rossmann-fold domains"/>
    <property type="match status" value="3"/>
</dbReference>
<evidence type="ECO:0000313" key="57">
    <source>
        <dbReference type="EMBL" id="GAA0347472.1"/>
    </source>
</evidence>
<feature type="active site" description="Proton donor; for dehydratase activity" evidence="52">
    <location>
        <position position="1097"/>
    </location>
</feature>
<dbReference type="InterPro" id="IPR036736">
    <property type="entry name" value="ACP-like_sf"/>
</dbReference>
<comment type="catalytic activity">
    <reaction evidence="24">
        <text>a (3R)-hydroxyacyl-[ACP] + NADP(+) = a 3-oxoacyl-[ACP] + NADPH + H(+)</text>
        <dbReference type="Rhea" id="RHEA:17397"/>
        <dbReference type="Rhea" id="RHEA-COMP:9916"/>
        <dbReference type="Rhea" id="RHEA-COMP:9945"/>
        <dbReference type="ChEBI" id="CHEBI:15378"/>
        <dbReference type="ChEBI" id="CHEBI:57783"/>
        <dbReference type="ChEBI" id="CHEBI:58349"/>
        <dbReference type="ChEBI" id="CHEBI:78776"/>
        <dbReference type="ChEBI" id="CHEBI:78827"/>
        <dbReference type="EC" id="1.1.1.100"/>
    </reaction>
    <physiologicalReaction direction="right-to-left" evidence="24">
        <dbReference type="Rhea" id="RHEA:17399"/>
    </physiologicalReaction>
</comment>
<comment type="catalytic activity">
    <reaction evidence="16">
        <text>a (3R)-hydroxyacyl-[ACP] = a (2E)-enoyl-[ACP] + H2O</text>
        <dbReference type="Rhea" id="RHEA:13097"/>
        <dbReference type="Rhea" id="RHEA-COMP:9925"/>
        <dbReference type="Rhea" id="RHEA-COMP:9945"/>
        <dbReference type="ChEBI" id="CHEBI:15377"/>
        <dbReference type="ChEBI" id="CHEBI:78784"/>
        <dbReference type="ChEBI" id="CHEBI:78827"/>
        <dbReference type="EC" id="4.2.1.59"/>
    </reaction>
    <physiologicalReaction direction="left-to-right" evidence="16">
        <dbReference type="Rhea" id="RHEA:13098"/>
    </physiologicalReaction>
</comment>
<protein>
    <submittedName>
        <fullName evidence="57">Uncharacterized protein</fullName>
    </submittedName>
</protein>
<evidence type="ECO:0000256" key="48">
    <source>
        <dbReference type="ARBA" id="ARBA00049422"/>
    </source>
</evidence>
<comment type="catalytic activity">
    <reaction evidence="34">
        <text>(2E)-dodecenoyl-[ACP] + NADPH + H(+) = dodecanoyl-[ACP] + NADP(+)</text>
        <dbReference type="Rhea" id="RHEA:41880"/>
        <dbReference type="Rhea" id="RHEA-COMP:9643"/>
        <dbReference type="Rhea" id="RHEA-COMP:9644"/>
        <dbReference type="ChEBI" id="CHEBI:15378"/>
        <dbReference type="ChEBI" id="CHEBI:57783"/>
        <dbReference type="ChEBI" id="CHEBI:58349"/>
        <dbReference type="ChEBI" id="CHEBI:65264"/>
        <dbReference type="ChEBI" id="CHEBI:78472"/>
    </reaction>
    <physiologicalReaction direction="left-to-right" evidence="34">
        <dbReference type="Rhea" id="RHEA:41881"/>
    </physiologicalReaction>
</comment>
<dbReference type="Pfam" id="PF16197">
    <property type="entry name" value="KAsynt_C_assoc"/>
    <property type="match status" value="1"/>
</dbReference>
<evidence type="ECO:0000256" key="27">
    <source>
        <dbReference type="ARBA" id="ARBA00047500"/>
    </source>
</evidence>
<evidence type="ECO:0000256" key="1">
    <source>
        <dbReference type="ARBA" id="ARBA00004792"/>
    </source>
</evidence>
<evidence type="ECO:0000256" key="18">
    <source>
        <dbReference type="ARBA" id="ARBA00023399"/>
    </source>
</evidence>
<dbReference type="InterPro" id="IPR050091">
    <property type="entry name" value="PKS_NRPS_Biosynth_Enz"/>
</dbReference>
<feature type="domain" description="Ketosynthase family 3 (KS3)" evidence="55">
    <location>
        <begin position="6"/>
        <end position="432"/>
    </location>
</feature>
<dbReference type="SUPFAM" id="SSF50129">
    <property type="entry name" value="GroES-like"/>
    <property type="match status" value="1"/>
</dbReference>
<dbReference type="CDD" id="cd08956">
    <property type="entry name" value="KR_3_FAS_SDR_x"/>
    <property type="match status" value="1"/>
</dbReference>
<evidence type="ECO:0000256" key="23">
    <source>
        <dbReference type="ARBA" id="ARBA00047394"/>
    </source>
</evidence>
<comment type="catalytic activity">
    <reaction evidence="27">
        <text>(2E)-butenoyl-[ACP] + NADPH + H(+) = butanoyl-[ACP] + NADP(+)</text>
        <dbReference type="Rhea" id="RHEA:41812"/>
        <dbReference type="Rhea" id="RHEA-COMP:9627"/>
        <dbReference type="Rhea" id="RHEA-COMP:9628"/>
        <dbReference type="ChEBI" id="CHEBI:15378"/>
        <dbReference type="ChEBI" id="CHEBI:57783"/>
        <dbReference type="ChEBI" id="CHEBI:58349"/>
        <dbReference type="ChEBI" id="CHEBI:78453"/>
        <dbReference type="ChEBI" id="CHEBI:78454"/>
    </reaction>
    <physiologicalReaction direction="left-to-right" evidence="27">
        <dbReference type="Rhea" id="RHEA:41813"/>
    </physiologicalReaction>
</comment>
<comment type="catalytic activity">
    <reaction evidence="12">
        <text>(3R)-hydroxyoctanoyl-[ACP] = (2E)-octenoyl-[ACP] + H2O</text>
        <dbReference type="Rhea" id="RHEA:41844"/>
        <dbReference type="Rhea" id="RHEA-COMP:9634"/>
        <dbReference type="Rhea" id="RHEA-COMP:9635"/>
        <dbReference type="ChEBI" id="CHEBI:15377"/>
        <dbReference type="ChEBI" id="CHEBI:78461"/>
        <dbReference type="ChEBI" id="CHEBI:78462"/>
    </reaction>
    <physiologicalReaction direction="left-to-right" evidence="12">
        <dbReference type="Rhea" id="RHEA:41845"/>
    </physiologicalReaction>
</comment>
<dbReference type="Pfam" id="PF00698">
    <property type="entry name" value="Acyl_transf_1"/>
    <property type="match status" value="1"/>
</dbReference>
<dbReference type="InterPro" id="IPR020807">
    <property type="entry name" value="PKS_DH"/>
</dbReference>
<dbReference type="InterPro" id="IPR001227">
    <property type="entry name" value="Ac_transferase_dom_sf"/>
</dbReference>
<evidence type="ECO:0000256" key="46">
    <source>
        <dbReference type="ARBA" id="ARBA00049263"/>
    </source>
</evidence>
<comment type="catalytic activity">
    <reaction evidence="48">
        <text>3-oxooctanoyl-[ACP] + NADPH + H(+) = (3R)-hydroxyoctanoyl-[ACP] + NADP(+)</text>
        <dbReference type="Rhea" id="RHEA:41840"/>
        <dbReference type="Rhea" id="RHEA-COMP:9633"/>
        <dbReference type="Rhea" id="RHEA-COMP:9634"/>
        <dbReference type="ChEBI" id="CHEBI:15378"/>
        <dbReference type="ChEBI" id="CHEBI:57783"/>
        <dbReference type="ChEBI" id="CHEBI:58349"/>
        <dbReference type="ChEBI" id="CHEBI:78460"/>
        <dbReference type="ChEBI" id="CHEBI:78461"/>
    </reaction>
    <physiologicalReaction direction="left-to-right" evidence="48">
        <dbReference type="Rhea" id="RHEA:41841"/>
    </physiologicalReaction>
</comment>
<dbReference type="InterPro" id="IPR055123">
    <property type="entry name" value="SpnB-like_Rossmann"/>
</dbReference>
<dbReference type="SMART" id="SM00823">
    <property type="entry name" value="PKS_PP"/>
    <property type="match status" value="1"/>
</dbReference>
<evidence type="ECO:0000256" key="13">
    <source>
        <dbReference type="ARBA" id="ARBA00023351"/>
    </source>
</evidence>
<dbReference type="InterPro" id="IPR049552">
    <property type="entry name" value="PKS_DH_N"/>
</dbReference>
<dbReference type="Pfam" id="PF14765">
    <property type="entry name" value="PS-DH"/>
    <property type="match status" value="1"/>
</dbReference>
<evidence type="ECO:0000256" key="25">
    <source>
        <dbReference type="ARBA" id="ARBA00047440"/>
    </source>
</evidence>
<evidence type="ECO:0000256" key="12">
    <source>
        <dbReference type="ARBA" id="ARBA00023332"/>
    </source>
</evidence>
<evidence type="ECO:0000259" key="56">
    <source>
        <dbReference type="PROSITE" id="PS52019"/>
    </source>
</evidence>
<evidence type="ECO:0000256" key="34">
    <source>
        <dbReference type="ARBA" id="ARBA00048281"/>
    </source>
</evidence>
<dbReference type="Gene3D" id="3.40.50.11460">
    <property type="match status" value="1"/>
</dbReference>
<dbReference type="InterPro" id="IPR049900">
    <property type="entry name" value="PKS_mFAS_DH"/>
</dbReference>
<dbReference type="PROSITE" id="PS50075">
    <property type="entry name" value="CARRIER"/>
    <property type="match status" value="1"/>
</dbReference>
<comment type="catalytic activity">
    <reaction evidence="51">
        <text>octanoyl-[ACP] + malonyl-[ACP] + H(+) = 3-oxodecanoyl-[ACP] + holo-[ACP] + CO2</text>
        <dbReference type="Rhea" id="RHEA:41852"/>
        <dbReference type="Rhea" id="RHEA-COMP:9623"/>
        <dbReference type="Rhea" id="RHEA-COMP:9636"/>
        <dbReference type="Rhea" id="RHEA-COMP:9637"/>
        <dbReference type="Rhea" id="RHEA-COMP:9685"/>
        <dbReference type="ChEBI" id="CHEBI:15378"/>
        <dbReference type="ChEBI" id="CHEBI:16526"/>
        <dbReference type="ChEBI" id="CHEBI:64479"/>
        <dbReference type="ChEBI" id="CHEBI:78449"/>
        <dbReference type="ChEBI" id="CHEBI:78463"/>
        <dbReference type="ChEBI" id="CHEBI:78464"/>
    </reaction>
    <physiologicalReaction direction="left-to-right" evidence="51">
        <dbReference type="Rhea" id="RHEA:41853"/>
    </physiologicalReaction>
</comment>
<dbReference type="SMART" id="SM00822">
    <property type="entry name" value="PKS_KR"/>
    <property type="match status" value="1"/>
</dbReference>
<comment type="catalytic activity">
    <reaction evidence="49">
        <text>butanoyl-[ACP] + malonyl-[ACP] + H(+) = 3-oxohexanoyl-[ACP] + holo-[ACP] + CO2</text>
        <dbReference type="Rhea" id="RHEA:41820"/>
        <dbReference type="Rhea" id="RHEA-COMP:9623"/>
        <dbReference type="Rhea" id="RHEA-COMP:9628"/>
        <dbReference type="Rhea" id="RHEA-COMP:9629"/>
        <dbReference type="Rhea" id="RHEA-COMP:9685"/>
        <dbReference type="ChEBI" id="CHEBI:15378"/>
        <dbReference type="ChEBI" id="CHEBI:16526"/>
        <dbReference type="ChEBI" id="CHEBI:64479"/>
        <dbReference type="ChEBI" id="CHEBI:78449"/>
        <dbReference type="ChEBI" id="CHEBI:78454"/>
        <dbReference type="ChEBI" id="CHEBI:78456"/>
    </reaction>
    <physiologicalReaction direction="left-to-right" evidence="49">
        <dbReference type="Rhea" id="RHEA:41821"/>
    </physiologicalReaction>
</comment>
<organism evidence="57 58">
    <name type="scientific">Streptomyces blastmyceticus</name>
    <dbReference type="NCBI Taxonomy" id="68180"/>
    <lineage>
        <taxon>Bacteria</taxon>
        <taxon>Bacillati</taxon>
        <taxon>Actinomycetota</taxon>
        <taxon>Actinomycetes</taxon>
        <taxon>Kitasatosporales</taxon>
        <taxon>Streptomycetaceae</taxon>
        <taxon>Streptomyces</taxon>
    </lineage>
</organism>
<dbReference type="PROSITE" id="PS52004">
    <property type="entry name" value="KS3_2"/>
    <property type="match status" value="1"/>
</dbReference>
<comment type="catalytic activity">
    <reaction evidence="45">
        <text>(2E)-tetradecenoyl-[ACP] + NADPH + H(+) = tetradecanoyl-[ACP] + NADP(+)</text>
        <dbReference type="Rhea" id="RHEA:41896"/>
        <dbReference type="Rhea" id="RHEA-COMP:9647"/>
        <dbReference type="Rhea" id="RHEA-COMP:9648"/>
        <dbReference type="ChEBI" id="CHEBI:15378"/>
        <dbReference type="ChEBI" id="CHEBI:57783"/>
        <dbReference type="ChEBI" id="CHEBI:58349"/>
        <dbReference type="ChEBI" id="CHEBI:78475"/>
        <dbReference type="ChEBI" id="CHEBI:78477"/>
    </reaction>
    <physiologicalReaction direction="left-to-right" evidence="45">
        <dbReference type="Rhea" id="RHEA:41897"/>
    </physiologicalReaction>
</comment>
<dbReference type="InterPro" id="IPR013968">
    <property type="entry name" value="PKS_KR"/>
</dbReference>
<feature type="compositionally biased region" description="Low complexity" evidence="53">
    <location>
        <begin position="1014"/>
        <end position="1025"/>
    </location>
</feature>
<keyword evidence="4" id="KW-0597">Phosphoprotein</keyword>
<evidence type="ECO:0000256" key="29">
    <source>
        <dbReference type="ARBA" id="ARBA00047810"/>
    </source>
</evidence>
<keyword evidence="9" id="KW-0456">Lyase</keyword>
<evidence type="ECO:0000256" key="31">
    <source>
        <dbReference type="ARBA" id="ARBA00047953"/>
    </source>
</evidence>
<evidence type="ECO:0000256" key="51">
    <source>
        <dbReference type="ARBA" id="ARBA00049533"/>
    </source>
</evidence>
<comment type="catalytic activity">
    <reaction evidence="22">
        <text>3-oxooctadecanoyl-[ACP] + NADPH + H(+) = (3R)-hydroxyoctadecanoyl-[ACP] + NADP(+)</text>
        <dbReference type="Rhea" id="RHEA:41920"/>
        <dbReference type="Rhea" id="RHEA-COMP:9653"/>
        <dbReference type="Rhea" id="RHEA-COMP:9654"/>
        <dbReference type="ChEBI" id="CHEBI:15378"/>
        <dbReference type="ChEBI" id="CHEBI:57783"/>
        <dbReference type="ChEBI" id="CHEBI:58349"/>
        <dbReference type="ChEBI" id="CHEBI:78487"/>
        <dbReference type="ChEBI" id="CHEBI:78488"/>
    </reaction>
    <physiologicalReaction direction="left-to-right" evidence="22">
        <dbReference type="Rhea" id="RHEA:41921"/>
    </physiologicalReaction>
</comment>
<comment type="catalytic activity">
    <reaction evidence="39">
        <text>a 2,3-saturated acyl-[ACP] + NADP(+) = a (2E)-enoyl-[ACP] + NADPH + H(+)</text>
        <dbReference type="Rhea" id="RHEA:22564"/>
        <dbReference type="Rhea" id="RHEA-COMP:9925"/>
        <dbReference type="Rhea" id="RHEA-COMP:9926"/>
        <dbReference type="ChEBI" id="CHEBI:15378"/>
        <dbReference type="ChEBI" id="CHEBI:57783"/>
        <dbReference type="ChEBI" id="CHEBI:58349"/>
        <dbReference type="ChEBI" id="CHEBI:78784"/>
        <dbReference type="ChEBI" id="CHEBI:78785"/>
        <dbReference type="EC" id="1.3.1.39"/>
    </reaction>
    <physiologicalReaction direction="right-to-left" evidence="39">
        <dbReference type="Rhea" id="RHEA:22566"/>
    </physiologicalReaction>
</comment>
<feature type="region of interest" description="N-terminal hotdog fold" evidence="52">
    <location>
        <begin position="902"/>
        <end position="1023"/>
    </location>
</feature>
<comment type="catalytic activity">
    <reaction evidence="19">
        <text>(3R)-hydroxyhexadecanoyl-[ACP] = (2E)-hexadecenoyl-[ACP] + H2O</text>
        <dbReference type="Rhea" id="RHEA:41908"/>
        <dbReference type="Rhea" id="RHEA-COMP:9650"/>
        <dbReference type="Rhea" id="RHEA-COMP:9651"/>
        <dbReference type="ChEBI" id="CHEBI:15377"/>
        <dbReference type="ChEBI" id="CHEBI:78480"/>
        <dbReference type="ChEBI" id="CHEBI:78481"/>
    </reaction>
    <physiologicalReaction direction="left-to-right" evidence="19">
        <dbReference type="Rhea" id="RHEA:41909"/>
    </physiologicalReaction>
</comment>
<evidence type="ECO:0000256" key="22">
    <source>
        <dbReference type="ARBA" id="ARBA00047300"/>
    </source>
</evidence>
<evidence type="ECO:0000259" key="54">
    <source>
        <dbReference type="PROSITE" id="PS50075"/>
    </source>
</evidence>
<dbReference type="InterPro" id="IPR014043">
    <property type="entry name" value="Acyl_transferase_dom"/>
</dbReference>
<comment type="catalytic activity">
    <reaction evidence="50">
        <text>(2E)-decenoyl-[ACP] + NADPH + H(+) = decanoyl-[ACP] + NADP(+)</text>
        <dbReference type="Rhea" id="RHEA:41864"/>
        <dbReference type="Rhea" id="RHEA-COMP:9639"/>
        <dbReference type="Rhea" id="RHEA-COMP:9640"/>
        <dbReference type="ChEBI" id="CHEBI:15378"/>
        <dbReference type="ChEBI" id="CHEBI:57783"/>
        <dbReference type="ChEBI" id="CHEBI:58349"/>
        <dbReference type="ChEBI" id="CHEBI:78467"/>
        <dbReference type="ChEBI" id="CHEBI:78468"/>
    </reaction>
    <physiologicalReaction direction="left-to-right" evidence="50">
        <dbReference type="Rhea" id="RHEA:41865"/>
    </physiologicalReaction>
</comment>
<dbReference type="SMART" id="SM00825">
    <property type="entry name" value="PKS_KS"/>
    <property type="match status" value="1"/>
</dbReference>
<evidence type="ECO:0000256" key="39">
    <source>
        <dbReference type="ARBA" id="ARBA00048650"/>
    </source>
</evidence>
<feature type="region of interest" description="Disordered" evidence="53">
    <location>
        <begin position="1008"/>
        <end position="1030"/>
    </location>
</feature>
<comment type="catalytic activity">
    <reaction evidence="36">
        <text>(2E)-octenoyl-[ACP] + NADPH + H(+) = octanoyl-[ACP] + NADP(+)</text>
        <dbReference type="Rhea" id="RHEA:41848"/>
        <dbReference type="Rhea" id="RHEA-COMP:9635"/>
        <dbReference type="Rhea" id="RHEA-COMP:9636"/>
        <dbReference type="ChEBI" id="CHEBI:15378"/>
        <dbReference type="ChEBI" id="CHEBI:57783"/>
        <dbReference type="ChEBI" id="CHEBI:58349"/>
        <dbReference type="ChEBI" id="CHEBI:78462"/>
        <dbReference type="ChEBI" id="CHEBI:78463"/>
    </reaction>
    <physiologicalReaction direction="left-to-right" evidence="36">
        <dbReference type="Rhea" id="RHEA:41849"/>
    </physiologicalReaction>
</comment>
<comment type="catalytic activity">
    <reaction evidence="25">
        <text>3-oxodecanoyl-[ACP] + NADPH + H(+) = (3R)-hydroxydecanoyl-[ACP] + NADP(+)</text>
        <dbReference type="Rhea" id="RHEA:41856"/>
        <dbReference type="Rhea" id="RHEA-COMP:9637"/>
        <dbReference type="Rhea" id="RHEA-COMP:9638"/>
        <dbReference type="ChEBI" id="CHEBI:15378"/>
        <dbReference type="ChEBI" id="CHEBI:57783"/>
        <dbReference type="ChEBI" id="CHEBI:58349"/>
        <dbReference type="ChEBI" id="CHEBI:78464"/>
        <dbReference type="ChEBI" id="CHEBI:78466"/>
    </reaction>
    <physiologicalReaction direction="left-to-right" evidence="25">
        <dbReference type="Rhea" id="RHEA:41857"/>
    </physiologicalReaction>
</comment>
<evidence type="ECO:0000256" key="2">
    <source>
        <dbReference type="ARBA" id="ARBA00005189"/>
    </source>
</evidence>
<evidence type="ECO:0000256" key="3">
    <source>
        <dbReference type="ARBA" id="ARBA00022450"/>
    </source>
</evidence>
<comment type="catalytic activity">
    <reaction evidence="30">
        <text>(2E)-hexenoyl-[ACP] + NADPH + H(+) = hexanoyl-[ACP] + NADP(+)</text>
        <dbReference type="Rhea" id="RHEA:41832"/>
        <dbReference type="Rhea" id="RHEA-COMP:9631"/>
        <dbReference type="Rhea" id="RHEA-COMP:9632"/>
        <dbReference type="ChEBI" id="CHEBI:15378"/>
        <dbReference type="ChEBI" id="CHEBI:57783"/>
        <dbReference type="ChEBI" id="CHEBI:58349"/>
        <dbReference type="ChEBI" id="CHEBI:78458"/>
        <dbReference type="ChEBI" id="CHEBI:78459"/>
    </reaction>
    <physiologicalReaction direction="left-to-right" evidence="30">
        <dbReference type="Rhea" id="RHEA:41833"/>
    </physiologicalReaction>
</comment>
<dbReference type="InterPro" id="IPR006162">
    <property type="entry name" value="Ppantetheine_attach_site"/>
</dbReference>
<keyword evidence="3" id="KW-0596">Phosphopantetheine</keyword>
<dbReference type="InterPro" id="IPR020806">
    <property type="entry name" value="PKS_PP-bd"/>
</dbReference>
<dbReference type="Pfam" id="PF08659">
    <property type="entry name" value="KR"/>
    <property type="match status" value="1"/>
</dbReference>
<comment type="catalytic activity">
    <reaction evidence="37">
        <text>a fatty acyl-[ACP] + malonyl-[ACP] + H(+) = a 3-oxoacyl-[ACP] + holo-[ACP] + CO2</text>
        <dbReference type="Rhea" id="RHEA:22836"/>
        <dbReference type="Rhea" id="RHEA-COMP:9623"/>
        <dbReference type="Rhea" id="RHEA-COMP:9685"/>
        <dbReference type="Rhea" id="RHEA-COMP:9916"/>
        <dbReference type="Rhea" id="RHEA-COMP:14125"/>
        <dbReference type="ChEBI" id="CHEBI:15378"/>
        <dbReference type="ChEBI" id="CHEBI:16526"/>
        <dbReference type="ChEBI" id="CHEBI:64479"/>
        <dbReference type="ChEBI" id="CHEBI:78449"/>
        <dbReference type="ChEBI" id="CHEBI:78776"/>
        <dbReference type="ChEBI" id="CHEBI:138651"/>
        <dbReference type="EC" id="2.3.1.41"/>
    </reaction>
    <physiologicalReaction direction="left-to-right" evidence="37">
        <dbReference type="Rhea" id="RHEA:22837"/>
    </physiologicalReaction>
</comment>
<keyword evidence="58" id="KW-1185">Reference proteome</keyword>
<evidence type="ECO:0000256" key="44">
    <source>
        <dbReference type="ARBA" id="ARBA00049109"/>
    </source>
</evidence>
<dbReference type="Pfam" id="PF08240">
    <property type="entry name" value="ADH_N"/>
    <property type="match status" value="1"/>
</dbReference>
<dbReference type="InterPro" id="IPR020802">
    <property type="entry name" value="TesA-like"/>
</dbReference>
<comment type="catalytic activity">
    <reaction evidence="40">
        <text>holo-[ACP] + acetyl-CoA = acetyl-[ACP] + CoA</text>
        <dbReference type="Rhea" id="RHEA:41788"/>
        <dbReference type="Rhea" id="RHEA-COMP:9621"/>
        <dbReference type="Rhea" id="RHEA-COMP:9685"/>
        <dbReference type="ChEBI" id="CHEBI:57287"/>
        <dbReference type="ChEBI" id="CHEBI:57288"/>
        <dbReference type="ChEBI" id="CHEBI:64479"/>
        <dbReference type="ChEBI" id="CHEBI:78446"/>
        <dbReference type="EC" id="2.3.1.38"/>
    </reaction>
    <physiologicalReaction direction="left-to-right" evidence="40">
        <dbReference type="Rhea" id="RHEA:41789"/>
    </physiologicalReaction>
</comment>
<dbReference type="PANTHER" id="PTHR43775:SF51">
    <property type="entry name" value="INACTIVE PHENOLPHTHIOCEROL SYNTHESIS POLYKETIDE SYNTHASE TYPE I PKS1-RELATED"/>
    <property type="match status" value="1"/>
</dbReference>
<dbReference type="Proteomes" id="UP001500063">
    <property type="component" value="Unassembled WGS sequence"/>
</dbReference>
<dbReference type="InterPro" id="IPR014030">
    <property type="entry name" value="Ketoacyl_synth_N"/>
</dbReference>
<comment type="catalytic activity">
    <reaction evidence="35">
        <text>tetradecanoyl-[ACP] + H2O = tetradecanoate + holo-[ACP] + H(+)</text>
        <dbReference type="Rhea" id="RHEA:30123"/>
        <dbReference type="Rhea" id="RHEA-COMP:9648"/>
        <dbReference type="Rhea" id="RHEA-COMP:9685"/>
        <dbReference type="ChEBI" id="CHEBI:15377"/>
        <dbReference type="ChEBI" id="CHEBI:15378"/>
        <dbReference type="ChEBI" id="CHEBI:30807"/>
        <dbReference type="ChEBI" id="CHEBI:64479"/>
        <dbReference type="ChEBI" id="CHEBI:78477"/>
        <dbReference type="EC" id="3.1.2.14"/>
    </reaction>
    <physiologicalReaction direction="left-to-right" evidence="35">
        <dbReference type="Rhea" id="RHEA:30124"/>
    </physiologicalReaction>
</comment>
<dbReference type="InterPro" id="IPR032821">
    <property type="entry name" value="PKS_assoc"/>
</dbReference>
<comment type="catalytic activity">
    <reaction evidence="26">
        <text>tetradecanoyl-[ACP] + malonyl-[ACP] + H(+) = 3-oxohexadecanoyl-[ACP] + holo-[ACP] + CO2</text>
        <dbReference type="Rhea" id="RHEA:41900"/>
        <dbReference type="Rhea" id="RHEA-COMP:9623"/>
        <dbReference type="Rhea" id="RHEA-COMP:9648"/>
        <dbReference type="Rhea" id="RHEA-COMP:9649"/>
        <dbReference type="Rhea" id="RHEA-COMP:9685"/>
        <dbReference type="ChEBI" id="CHEBI:15378"/>
        <dbReference type="ChEBI" id="CHEBI:16526"/>
        <dbReference type="ChEBI" id="CHEBI:64479"/>
        <dbReference type="ChEBI" id="CHEBI:78449"/>
        <dbReference type="ChEBI" id="CHEBI:78477"/>
        <dbReference type="ChEBI" id="CHEBI:78478"/>
    </reaction>
    <physiologicalReaction direction="left-to-right" evidence="26">
        <dbReference type="Rhea" id="RHEA:41901"/>
    </physiologicalReaction>
</comment>
<comment type="catalytic activity">
    <reaction evidence="43">
        <text>(2E)-octadecenoyl-[ACP] + NADPH + H(+) = octadecanoyl-[ACP] + NADP(+)</text>
        <dbReference type="Rhea" id="RHEA:41928"/>
        <dbReference type="Rhea" id="RHEA-COMP:9655"/>
        <dbReference type="Rhea" id="RHEA-COMP:9656"/>
        <dbReference type="ChEBI" id="CHEBI:15378"/>
        <dbReference type="ChEBI" id="CHEBI:57783"/>
        <dbReference type="ChEBI" id="CHEBI:58349"/>
        <dbReference type="ChEBI" id="CHEBI:78489"/>
        <dbReference type="ChEBI" id="CHEBI:78495"/>
    </reaction>
    <physiologicalReaction direction="left-to-right" evidence="43">
        <dbReference type="Rhea" id="RHEA:41929"/>
    </physiologicalReaction>
</comment>
<dbReference type="InterPro" id="IPR011032">
    <property type="entry name" value="GroES-like_sf"/>
</dbReference>
<keyword evidence="6" id="KW-0702">S-nitrosylation</keyword>
<dbReference type="Gene3D" id="3.40.50.1820">
    <property type="entry name" value="alpha/beta hydrolase"/>
    <property type="match status" value="1"/>
</dbReference>
<evidence type="ECO:0000256" key="42">
    <source>
        <dbReference type="ARBA" id="ARBA00048935"/>
    </source>
</evidence>
<dbReference type="Pfam" id="PF21089">
    <property type="entry name" value="PKS_DH_N"/>
    <property type="match status" value="1"/>
</dbReference>
<dbReference type="InterPro" id="IPR014031">
    <property type="entry name" value="Ketoacyl_synth_C"/>
</dbReference>
<dbReference type="SMART" id="SM01294">
    <property type="entry name" value="PKS_PP_betabranch"/>
    <property type="match status" value="1"/>
</dbReference>
<dbReference type="SUPFAM" id="SSF53474">
    <property type="entry name" value="alpha/beta-Hydrolases"/>
    <property type="match status" value="1"/>
</dbReference>
<evidence type="ECO:0000256" key="40">
    <source>
        <dbReference type="ARBA" id="ARBA00048691"/>
    </source>
</evidence>
<comment type="catalytic activity">
    <reaction evidence="15">
        <text>(3R)-hydroxydecanoyl-[ACP] = (2E)-decenoyl-[ACP] + H2O</text>
        <dbReference type="Rhea" id="RHEA:41860"/>
        <dbReference type="Rhea" id="RHEA-COMP:9638"/>
        <dbReference type="Rhea" id="RHEA-COMP:9639"/>
        <dbReference type="ChEBI" id="CHEBI:15377"/>
        <dbReference type="ChEBI" id="CHEBI:78466"/>
        <dbReference type="ChEBI" id="CHEBI:78467"/>
    </reaction>
    <physiologicalReaction direction="left-to-right" evidence="15">
        <dbReference type="Rhea" id="RHEA:41861"/>
    </physiologicalReaction>
</comment>
<dbReference type="InterPro" id="IPR009081">
    <property type="entry name" value="PP-bd_ACP"/>
</dbReference>
<dbReference type="Gene3D" id="1.10.1200.10">
    <property type="entry name" value="ACP-like"/>
    <property type="match status" value="1"/>
</dbReference>
<dbReference type="Pfam" id="PF02801">
    <property type="entry name" value="Ketoacyl-synt_C"/>
    <property type="match status" value="1"/>
</dbReference>
<comment type="pathway">
    <text evidence="1">Antibiotic biosynthesis.</text>
</comment>
<comment type="catalytic activity">
    <reaction evidence="29">
        <text>(2E)-hexadecenoyl-[ACP] + NADPH + H(+) = hexadecanoyl-[ACP] + NADP(+)</text>
        <dbReference type="Rhea" id="RHEA:41912"/>
        <dbReference type="Rhea" id="RHEA-COMP:9651"/>
        <dbReference type="Rhea" id="RHEA-COMP:9652"/>
        <dbReference type="ChEBI" id="CHEBI:15378"/>
        <dbReference type="ChEBI" id="CHEBI:57783"/>
        <dbReference type="ChEBI" id="CHEBI:58349"/>
        <dbReference type="ChEBI" id="CHEBI:78481"/>
        <dbReference type="ChEBI" id="CHEBI:78483"/>
    </reaction>
    <physiologicalReaction direction="left-to-right" evidence="29">
        <dbReference type="Rhea" id="RHEA:41913"/>
    </physiologicalReaction>
</comment>
<comment type="catalytic activity">
    <reaction evidence="14">
        <text>(3R)-hydroxyhexanoyl-[ACP] = (2E)-hexenoyl-[ACP] + H2O</text>
        <dbReference type="Rhea" id="RHEA:41828"/>
        <dbReference type="Rhea" id="RHEA-COMP:9630"/>
        <dbReference type="Rhea" id="RHEA-COMP:9631"/>
        <dbReference type="ChEBI" id="CHEBI:15377"/>
        <dbReference type="ChEBI" id="CHEBI:78457"/>
        <dbReference type="ChEBI" id="CHEBI:78458"/>
    </reaction>
    <physiologicalReaction direction="left-to-right" evidence="14">
        <dbReference type="Rhea" id="RHEA:41829"/>
    </physiologicalReaction>
</comment>
<evidence type="ECO:0000256" key="47">
    <source>
        <dbReference type="ARBA" id="ARBA00049414"/>
    </source>
</evidence>
<evidence type="ECO:0000256" key="17">
    <source>
        <dbReference type="ARBA" id="ARBA00023398"/>
    </source>
</evidence>
<dbReference type="InterPro" id="IPR013154">
    <property type="entry name" value="ADH-like_N"/>
</dbReference>
<evidence type="ECO:0000256" key="41">
    <source>
        <dbReference type="ARBA" id="ARBA00048704"/>
    </source>
</evidence>
<comment type="catalytic activity">
    <reaction evidence="47">
        <text>3-oxohexadecanoyl-[ACP] + NADPH + H(+) = (3R)-hydroxyhexadecanoyl-[ACP] + NADP(+)</text>
        <dbReference type="Rhea" id="RHEA:41904"/>
        <dbReference type="Rhea" id="RHEA-COMP:9649"/>
        <dbReference type="Rhea" id="RHEA-COMP:9650"/>
        <dbReference type="ChEBI" id="CHEBI:15378"/>
        <dbReference type="ChEBI" id="CHEBI:57783"/>
        <dbReference type="ChEBI" id="CHEBI:58349"/>
        <dbReference type="ChEBI" id="CHEBI:78478"/>
        <dbReference type="ChEBI" id="CHEBI:78480"/>
    </reaction>
    <physiologicalReaction direction="left-to-right" evidence="47">
        <dbReference type="Rhea" id="RHEA:41905"/>
    </physiologicalReaction>
</comment>
<dbReference type="Gene3D" id="3.40.366.10">
    <property type="entry name" value="Malonyl-Coenzyme A Acyl Carrier Protein, domain 2"/>
    <property type="match status" value="1"/>
</dbReference>
<dbReference type="Pfam" id="PF00550">
    <property type="entry name" value="PP-binding"/>
    <property type="match status" value="1"/>
</dbReference>
<evidence type="ECO:0000256" key="49">
    <source>
        <dbReference type="ARBA" id="ARBA00049449"/>
    </source>
</evidence>
<comment type="catalytic activity">
    <reaction evidence="31">
        <text>3-oxobutanoyl-[ACP] + NADPH + H(+) = (3R)-hydroxybutanoyl-[ACP] + NADP(+)</text>
        <dbReference type="Rhea" id="RHEA:41804"/>
        <dbReference type="Rhea" id="RHEA-COMP:9625"/>
        <dbReference type="Rhea" id="RHEA-COMP:9626"/>
        <dbReference type="ChEBI" id="CHEBI:15378"/>
        <dbReference type="ChEBI" id="CHEBI:57783"/>
        <dbReference type="ChEBI" id="CHEBI:58349"/>
        <dbReference type="ChEBI" id="CHEBI:78450"/>
        <dbReference type="ChEBI" id="CHEBI:78451"/>
    </reaction>
    <physiologicalReaction direction="left-to-right" evidence="31">
        <dbReference type="Rhea" id="RHEA:41805"/>
    </physiologicalReaction>
</comment>
<dbReference type="InterPro" id="IPR057326">
    <property type="entry name" value="KR_dom"/>
</dbReference>
<comment type="catalytic activity">
    <reaction evidence="46">
        <text>3-oxododecanoyl-[ACP] + NADPH + H(+) = (3R)-hydroxydodecanoyl-[ACP] + NADP(+)</text>
        <dbReference type="Rhea" id="RHEA:41872"/>
        <dbReference type="Rhea" id="RHEA-COMP:9641"/>
        <dbReference type="Rhea" id="RHEA-COMP:9642"/>
        <dbReference type="ChEBI" id="CHEBI:15378"/>
        <dbReference type="ChEBI" id="CHEBI:57783"/>
        <dbReference type="ChEBI" id="CHEBI:58349"/>
        <dbReference type="ChEBI" id="CHEBI:78469"/>
        <dbReference type="ChEBI" id="CHEBI:78470"/>
    </reaction>
    <physiologicalReaction direction="left-to-right" evidence="46">
        <dbReference type="Rhea" id="RHEA:41873"/>
    </physiologicalReaction>
</comment>
<keyword evidence="5" id="KW-0808">Transferase</keyword>
<evidence type="ECO:0000256" key="28">
    <source>
        <dbReference type="ARBA" id="ARBA00047578"/>
    </source>
</evidence>
<dbReference type="PROSITE" id="PS00012">
    <property type="entry name" value="PHOSPHOPANTETHEINE"/>
    <property type="match status" value="1"/>
</dbReference>
<evidence type="ECO:0000256" key="37">
    <source>
        <dbReference type="ARBA" id="ARBA00048506"/>
    </source>
</evidence>
<dbReference type="CDD" id="cd00833">
    <property type="entry name" value="PKS"/>
    <property type="match status" value="1"/>
</dbReference>
<evidence type="ECO:0000256" key="16">
    <source>
        <dbReference type="ARBA" id="ARBA00023394"/>
    </source>
</evidence>
<keyword evidence="11" id="KW-0012">Acyltransferase</keyword>
<comment type="catalytic activity">
    <reaction evidence="13">
        <text>(3R)-hydroxydodecanoyl-[ACP] = (2E)-dodecenoyl-[ACP] + H2O</text>
        <dbReference type="Rhea" id="RHEA:41876"/>
        <dbReference type="Rhea" id="RHEA-COMP:9642"/>
        <dbReference type="Rhea" id="RHEA-COMP:9643"/>
        <dbReference type="ChEBI" id="CHEBI:15377"/>
        <dbReference type="ChEBI" id="CHEBI:78470"/>
        <dbReference type="ChEBI" id="CHEBI:78472"/>
    </reaction>
    <physiologicalReaction direction="left-to-right" evidence="13">
        <dbReference type="Rhea" id="RHEA:41877"/>
    </physiologicalReaction>
</comment>
<dbReference type="SUPFAM" id="SSF55048">
    <property type="entry name" value="Probable ACP-binding domain of malonyl-CoA ACP transacylase"/>
    <property type="match status" value="1"/>
</dbReference>
<dbReference type="SMART" id="SM00824">
    <property type="entry name" value="PKS_TE"/>
    <property type="match status" value="1"/>
</dbReference>
<comment type="caution">
    <text evidence="57">The sequence shown here is derived from an EMBL/GenBank/DDBJ whole genome shotgun (WGS) entry which is preliminary data.</text>
</comment>
<dbReference type="Gene3D" id="3.40.47.10">
    <property type="match status" value="1"/>
</dbReference>
<evidence type="ECO:0000256" key="36">
    <source>
        <dbReference type="ARBA" id="ARBA00048420"/>
    </source>
</evidence>
<evidence type="ECO:0000256" key="10">
    <source>
        <dbReference type="ARBA" id="ARBA00023268"/>
    </source>
</evidence>
<evidence type="ECO:0000256" key="5">
    <source>
        <dbReference type="ARBA" id="ARBA00022679"/>
    </source>
</evidence>
<comment type="catalytic activity">
    <reaction evidence="32">
        <text>acetyl-[ACP] + malonyl-[ACP] + H(+) = 3-oxobutanoyl-[ACP] + holo-[ACP] + CO2</text>
        <dbReference type="Rhea" id="RHEA:41800"/>
        <dbReference type="Rhea" id="RHEA-COMP:9621"/>
        <dbReference type="Rhea" id="RHEA-COMP:9623"/>
        <dbReference type="Rhea" id="RHEA-COMP:9625"/>
        <dbReference type="Rhea" id="RHEA-COMP:9685"/>
        <dbReference type="ChEBI" id="CHEBI:15378"/>
        <dbReference type="ChEBI" id="CHEBI:16526"/>
        <dbReference type="ChEBI" id="CHEBI:64479"/>
        <dbReference type="ChEBI" id="CHEBI:78446"/>
        <dbReference type="ChEBI" id="CHEBI:78449"/>
        <dbReference type="ChEBI" id="CHEBI:78450"/>
    </reaction>
    <physiologicalReaction direction="left-to-right" evidence="32">
        <dbReference type="Rhea" id="RHEA:41801"/>
    </physiologicalReaction>
</comment>
<dbReference type="Gene3D" id="3.40.50.720">
    <property type="entry name" value="NAD(P)-binding Rossmann-like Domain"/>
    <property type="match status" value="2"/>
</dbReference>
<evidence type="ECO:0000256" key="33">
    <source>
        <dbReference type="ARBA" id="ARBA00048051"/>
    </source>
</evidence>
<comment type="catalytic activity">
    <reaction evidence="42">
        <text>3-oxotetradecanoyl-[ACP] + NADPH + H(+) = (3R)-hydroxytetradecanoyl-[ACP] + NADP(+)</text>
        <dbReference type="Rhea" id="RHEA:41888"/>
        <dbReference type="Rhea" id="RHEA-COMP:9645"/>
        <dbReference type="Rhea" id="RHEA-COMP:9646"/>
        <dbReference type="ChEBI" id="CHEBI:15378"/>
        <dbReference type="ChEBI" id="CHEBI:57783"/>
        <dbReference type="ChEBI" id="CHEBI:58349"/>
        <dbReference type="ChEBI" id="CHEBI:78473"/>
        <dbReference type="ChEBI" id="CHEBI:78474"/>
    </reaction>
    <physiologicalReaction direction="left-to-right" evidence="42">
        <dbReference type="Rhea" id="RHEA:41889"/>
    </physiologicalReaction>
</comment>
<dbReference type="EMBL" id="BAAABW010000013">
    <property type="protein sequence ID" value="GAA0347472.1"/>
    <property type="molecule type" value="Genomic_DNA"/>
</dbReference>
<evidence type="ECO:0000256" key="11">
    <source>
        <dbReference type="ARBA" id="ARBA00023315"/>
    </source>
</evidence>
<dbReference type="InterPro" id="IPR001031">
    <property type="entry name" value="Thioesterase"/>
</dbReference>
<sequence length="2337" mass="246506">MALSAREPVAIVGMHCRFPGGCDSPAELWQLLVEGRNFRTGLPNNRGWDLGRLTQPDTSAAGVTYVRYGGFLDRVGDFDAAFFGVGPREATAMDPQQRLLLECVWGAVENSRTAPGVLRGSRTGVYVGISESRYLCRLGRAEADLEAYLPTGLSVSAAAGRISYALGLHGPALSVDTACSSSLAALHLATRALRTGECESAIVAGVCVMAEPDVLVYFSRLGAVTADGRCKSFAAEADGFAPAEGVAAVMLMPLGRARAEGRRVLAVIRGTALNEDGTGEGLTVPNGSAQRAVIAEALRDATLHPGQIGMVEAHGTGTPVGDPIEAATLLDTYAVGRSPDSPVWVGSLKSNIGHTQAAAGMAGLVKTVLALIHEEMPATLHAVNPTPAVDWSAGTMRLLHTARPWPRGDEPRRAGVLAYGISGTNAHVVVEEAPEQPVRARRPARRNPGPVVWPVYAATAEALPTQARTLARHVREHPGLDVASVGLSLATTRTPLPERAAVSGENTASLLACLDALAEGRQADGVARSRAAGGHGPVFVFPGQGAQWDGMGARLLDESPVFAEAFTRCARALGPWTDHDVEQVVRAVPGAPSLERAEVVQPALFAMYVALAELWRAHGVQPTAVIGHSQGEIAAACVSGFLSLEEAARVVARRSRLLRAVTARGAMASLAVPAARAEKILAPWAGRLEVAVANGPSATVVAGDADAVDQLLGVCASQEVWARRLPVDYASHSPHMEAVRDGLLRDLAGTCPAVGGIPMFSSTTGEPVAEGELNADYWYRNLRRPVLFERAVRRSLEAGFTRFVEVSPHPVLTGPLRDILSDAGIDGAVSGSLRREGGGLDGFVSALGAAHAGGADVNWSALYPDAEPVDLPTYSFRHRSYWPAPSPRTPGLAAAGLEDGGHPLLPAVTDLPDGTVMCTGRLSLDAQPWLADHAVHDTVLVPATGMVELLLYGARRVGRRARLEDVLFHAPLIVPDCGVDIQLHCAAESDGRHRLTLYSRSHSGTGRWTRHAEASTANAEAAQASLPVPVRPWPPHGAEEGAAPDCYRALEDKGYAYGPCFRNLTAAWRQGGTWYTEARLDDGVQHDGFAVHPALLDALLHGLLVDGGPERTLLPYAIGCVEVFAEGATELRACLTASESECIGLEATDAVGRAVVRIEDLRLRPTTALKLRSALAVVDATLFTPFWDVLPEGEGVEPGADWVGAGPGTGLPVSRSFEGMAAVADSVATGDLVPGTVLLDCRDTTGETSGHTVPSALERRLTRLLHEVRTFLTRDELTGARLAVLTRRVHPTSFGEEVGDLVGAACAGLLRSVHSEHPGRVLLIDTDAGEPSPGALAAAVGSARPEVALRNGGILVQRLRSAHDEGLALPVEDDRPWSLVLAAGHTLEDIRAVPVVGFPDRVEDGKVRIKVHSTGMNFREAVMGLGMLPGRGIGFEVGGTVVETGVGVSGLHPGDRVAASLLRQAGGYASLVDVDHQLVVPVPEKWTLTQAATVTGAFLTAQYALVDLAGVRPGEKVLIHAAAGGVGMAAVQLAHVLGAEVYATASQGKQELVAAMGVARDRIADSRTLSFEDDLLRATGGTGCDVVLGSLSGEFVDASLRLLRRGGRYLEMGKTDTRDPDKVAAAHPGVTYRAFDLADHPAPGVALRWLMDLFRDGALTPLPFRTWSVRQACGALRFLSRGLSTGKIVLTQPPVLSPEGTVLITGGTGTLGSLLARHLAHVHGVRHLLLLSRQGERATGARELAEELSVHGVTVAFAACDVADRAALAQALVSVSPEHPLTAVVHAAGALDDGLVCDLSPERLRTVLRAKADAAWHLHELTRDVDLSAFVLYSSMAGLVGTPGQANYAAANAFLDALAHHRRQQGLPAVSLSWGLWQETSGLTAGLRAADQARLSRHGLTPLTTRQALAGFDAALGLDHPHVAVTALARHAPAQEPDGLLASLFRHRPAPTRSTATTAADSEHERLLSLPSEERLSALTDLVRAQAAAVLGHAGKESIRSDQRFRDLGIDSLGSVELRTRLARTTGVRLAVTAVFDHPTPARLGEHLGGLLIPKARTSAENDEDAFVTEVLNAWARGDVEEGRRRMREGAARRSFTGRHEQLHTGEWARLSEGPAGPGLVCLPPFTTAPSSTPYTTLAGLFDGRRTVRAVPLPGALDDERLPASIRTLTEAWAEFLARSAPPWPYVLLGHSSGGLLAHALAQTLQERGTPPAGLVLLDPPLLRSAPERLARELAARVSRARSLVTPAMLTAAGSYADLFTDWTPAPLDAPTLLVHPQDSNLPENWPCPHTSCAVPGDHFSLLTEHAAHTAQSVEDWLTALEQPAAPEHAGPHHPAR</sequence>
<evidence type="ECO:0000256" key="24">
    <source>
        <dbReference type="ARBA" id="ARBA00047400"/>
    </source>
</evidence>
<comment type="catalytic activity">
    <reaction evidence="23">
        <text>hexanoyl-[ACP] + malonyl-[ACP] + H(+) = 3-oxooctanoyl-[ACP] + holo-[ACP] + CO2</text>
        <dbReference type="Rhea" id="RHEA:41836"/>
        <dbReference type="Rhea" id="RHEA-COMP:9623"/>
        <dbReference type="Rhea" id="RHEA-COMP:9632"/>
        <dbReference type="Rhea" id="RHEA-COMP:9633"/>
        <dbReference type="Rhea" id="RHEA-COMP:9685"/>
        <dbReference type="ChEBI" id="CHEBI:15378"/>
        <dbReference type="ChEBI" id="CHEBI:16526"/>
        <dbReference type="ChEBI" id="CHEBI:64479"/>
        <dbReference type="ChEBI" id="CHEBI:78449"/>
        <dbReference type="ChEBI" id="CHEBI:78459"/>
        <dbReference type="ChEBI" id="CHEBI:78460"/>
    </reaction>
    <physiologicalReaction direction="left-to-right" evidence="23">
        <dbReference type="Rhea" id="RHEA:41837"/>
    </physiologicalReaction>
</comment>
<dbReference type="Pfam" id="PF13602">
    <property type="entry name" value="ADH_zinc_N_2"/>
    <property type="match status" value="1"/>
</dbReference>
<dbReference type="Pfam" id="PF00109">
    <property type="entry name" value="ketoacyl-synt"/>
    <property type="match status" value="1"/>
</dbReference>
<dbReference type="InterPro" id="IPR020841">
    <property type="entry name" value="PKS_Beta-ketoAc_synthase_dom"/>
</dbReference>
<evidence type="ECO:0000256" key="52">
    <source>
        <dbReference type="PROSITE-ProRule" id="PRU01363"/>
    </source>
</evidence>
<dbReference type="InterPro" id="IPR020843">
    <property type="entry name" value="ER"/>
</dbReference>
<evidence type="ECO:0000313" key="58">
    <source>
        <dbReference type="Proteomes" id="UP001500063"/>
    </source>
</evidence>
<dbReference type="Gene3D" id="3.10.129.110">
    <property type="entry name" value="Polyketide synthase dehydratase"/>
    <property type="match status" value="1"/>
</dbReference>
<comment type="catalytic activity">
    <reaction evidence="17">
        <text>(3R)-hydroxytetradecanoyl-[ACP] = (2E)-tetradecenoyl-[ACP] + H2O</text>
        <dbReference type="Rhea" id="RHEA:41892"/>
        <dbReference type="Rhea" id="RHEA-COMP:9646"/>
        <dbReference type="Rhea" id="RHEA-COMP:9647"/>
        <dbReference type="ChEBI" id="CHEBI:15377"/>
        <dbReference type="ChEBI" id="CHEBI:78474"/>
        <dbReference type="ChEBI" id="CHEBI:78475"/>
    </reaction>
    <physiologicalReaction direction="left-to-right" evidence="17">
        <dbReference type="Rhea" id="RHEA:41893"/>
    </physiologicalReaction>
</comment>
<dbReference type="PANTHER" id="PTHR43775">
    <property type="entry name" value="FATTY ACID SYNTHASE"/>
    <property type="match status" value="1"/>
</dbReference>
<dbReference type="InterPro" id="IPR016036">
    <property type="entry name" value="Malonyl_transacylase_ACP-bd"/>
</dbReference>
<dbReference type="InterPro" id="IPR016035">
    <property type="entry name" value="Acyl_Trfase/lysoPLipase"/>
</dbReference>
<comment type="catalytic activity">
    <reaction evidence="44">
        <text>decanoyl-[ACP] + malonyl-[ACP] + H(+) = 3-oxododecanoyl-[ACP] + holo-[ACP] + CO2</text>
        <dbReference type="Rhea" id="RHEA:41868"/>
        <dbReference type="Rhea" id="RHEA-COMP:9623"/>
        <dbReference type="Rhea" id="RHEA-COMP:9640"/>
        <dbReference type="Rhea" id="RHEA-COMP:9641"/>
        <dbReference type="Rhea" id="RHEA-COMP:9685"/>
        <dbReference type="ChEBI" id="CHEBI:15378"/>
        <dbReference type="ChEBI" id="CHEBI:16526"/>
        <dbReference type="ChEBI" id="CHEBI:64479"/>
        <dbReference type="ChEBI" id="CHEBI:78449"/>
        <dbReference type="ChEBI" id="CHEBI:78468"/>
        <dbReference type="ChEBI" id="CHEBI:78469"/>
    </reaction>
    <physiologicalReaction direction="left-to-right" evidence="44">
        <dbReference type="Rhea" id="RHEA:41869"/>
    </physiologicalReaction>
</comment>
<keyword evidence="10" id="KW-0511">Multifunctional enzyme</keyword>
<evidence type="ECO:0000256" key="35">
    <source>
        <dbReference type="ARBA" id="ARBA00048289"/>
    </source>
</evidence>
<evidence type="ECO:0000256" key="26">
    <source>
        <dbReference type="ARBA" id="ARBA00047451"/>
    </source>
</evidence>
<dbReference type="InterPro" id="IPR018201">
    <property type="entry name" value="Ketoacyl_synth_AS"/>
</dbReference>
<comment type="catalytic activity">
    <reaction evidence="28">
        <text>dodecanoyl-[ACP] + malonyl-[ACP] + H(+) = 3-oxotetradecanoyl-[ACP] + holo-[ACP] + CO2</text>
        <dbReference type="Rhea" id="RHEA:41884"/>
        <dbReference type="Rhea" id="RHEA-COMP:9623"/>
        <dbReference type="Rhea" id="RHEA-COMP:9644"/>
        <dbReference type="Rhea" id="RHEA-COMP:9645"/>
        <dbReference type="Rhea" id="RHEA-COMP:9685"/>
        <dbReference type="ChEBI" id="CHEBI:15378"/>
        <dbReference type="ChEBI" id="CHEBI:16526"/>
        <dbReference type="ChEBI" id="CHEBI:64479"/>
        <dbReference type="ChEBI" id="CHEBI:65264"/>
        <dbReference type="ChEBI" id="CHEBI:78449"/>
        <dbReference type="ChEBI" id="CHEBI:78473"/>
    </reaction>
    <physiologicalReaction direction="left-to-right" evidence="28">
        <dbReference type="Rhea" id="RHEA:41885"/>
    </physiologicalReaction>
</comment>
<evidence type="ECO:0000256" key="45">
    <source>
        <dbReference type="ARBA" id="ARBA00049171"/>
    </source>
</evidence>
<comment type="catalytic activity">
    <reaction evidence="20">
        <text>(3R)-hydroxybutanoyl-[ACP] = (2E)-butenoyl-[ACP] + H2O</text>
        <dbReference type="Rhea" id="RHEA:41808"/>
        <dbReference type="Rhea" id="RHEA-COMP:9626"/>
        <dbReference type="Rhea" id="RHEA-COMP:9627"/>
        <dbReference type="ChEBI" id="CHEBI:15377"/>
        <dbReference type="ChEBI" id="CHEBI:78451"/>
        <dbReference type="ChEBI" id="CHEBI:78453"/>
    </reaction>
    <physiologicalReaction direction="left-to-right" evidence="20">
        <dbReference type="Rhea" id="RHEA:41809"/>
    </physiologicalReaction>
</comment>
<evidence type="ECO:0000256" key="53">
    <source>
        <dbReference type="SAM" id="MobiDB-lite"/>
    </source>
</evidence>
<evidence type="ECO:0000256" key="4">
    <source>
        <dbReference type="ARBA" id="ARBA00022553"/>
    </source>
</evidence>
<dbReference type="SMART" id="SM00827">
    <property type="entry name" value="PKS_AT"/>
    <property type="match status" value="1"/>
</dbReference>
<reference evidence="57 58" key="1">
    <citation type="journal article" date="2019" name="Int. J. Syst. Evol. Microbiol.">
        <title>The Global Catalogue of Microorganisms (GCM) 10K type strain sequencing project: providing services to taxonomists for standard genome sequencing and annotation.</title>
        <authorList>
            <consortium name="The Broad Institute Genomics Platform"/>
            <consortium name="The Broad Institute Genome Sequencing Center for Infectious Disease"/>
            <person name="Wu L."/>
            <person name="Ma J."/>
        </authorList>
    </citation>
    <scope>NUCLEOTIDE SEQUENCE [LARGE SCALE GENOMIC DNA]</scope>
    <source>
        <strain evidence="57 58">JCM 4565</strain>
    </source>
</reference>
<evidence type="ECO:0000256" key="8">
    <source>
        <dbReference type="ARBA" id="ARBA00023194"/>
    </source>
</evidence>
<evidence type="ECO:0000256" key="14">
    <source>
        <dbReference type="ARBA" id="ARBA00023373"/>
    </source>
</evidence>
<comment type="catalytic activity">
    <reaction evidence="41">
        <text>hexadecanoyl-[ACP] + H2O = hexadecanoate + holo-[ACP] + H(+)</text>
        <dbReference type="Rhea" id="RHEA:41932"/>
        <dbReference type="Rhea" id="RHEA-COMP:9652"/>
        <dbReference type="Rhea" id="RHEA-COMP:9685"/>
        <dbReference type="ChEBI" id="CHEBI:7896"/>
        <dbReference type="ChEBI" id="CHEBI:15377"/>
        <dbReference type="ChEBI" id="CHEBI:15378"/>
        <dbReference type="ChEBI" id="CHEBI:64479"/>
        <dbReference type="ChEBI" id="CHEBI:78483"/>
        <dbReference type="EC" id="3.1.2.14"/>
    </reaction>
    <physiologicalReaction direction="left-to-right" evidence="41">
        <dbReference type="Rhea" id="RHEA:41933"/>
    </physiologicalReaction>
</comment>
<comment type="function">
    <text evidence="21">Fatty acid synthetase is a multifunctional enzyme that catalyzes the de novo biosynthesis of long-chain saturated fatty acids starting from acetyl-CoA and malonyl-CoA in the presence of NADPH. This multifunctional protein contains 7 catalytic activities and a site for the binding of the prosthetic group 4'-phosphopantetheine of the acyl carrier protein ([ACP]) domain.</text>
</comment>
<feature type="domain" description="PKS/mFAS DH" evidence="56">
    <location>
        <begin position="902"/>
        <end position="1172"/>
    </location>
</feature>
<dbReference type="SMART" id="SM00826">
    <property type="entry name" value="PKS_DH"/>
    <property type="match status" value="1"/>
</dbReference>
<evidence type="ECO:0000256" key="43">
    <source>
        <dbReference type="ARBA" id="ARBA00049019"/>
    </source>
</evidence>
<dbReference type="Pfam" id="PF22953">
    <property type="entry name" value="SpnB_Rossmann"/>
    <property type="match status" value="1"/>
</dbReference>
<comment type="catalytic activity">
    <reaction evidence="33">
        <text>hexadecanoyl-[ACP] + malonyl-[ACP] + H(+) = 3-oxooctadecanoyl-[ACP] + holo-[ACP] + CO2</text>
        <dbReference type="Rhea" id="RHEA:41916"/>
        <dbReference type="Rhea" id="RHEA-COMP:9623"/>
        <dbReference type="Rhea" id="RHEA-COMP:9652"/>
        <dbReference type="Rhea" id="RHEA-COMP:9653"/>
        <dbReference type="Rhea" id="RHEA-COMP:9685"/>
        <dbReference type="ChEBI" id="CHEBI:15378"/>
        <dbReference type="ChEBI" id="CHEBI:16526"/>
        <dbReference type="ChEBI" id="CHEBI:64479"/>
        <dbReference type="ChEBI" id="CHEBI:78449"/>
        <dbReference type="ChEBI" id="CHEBI:78483"/>
        <dbReference type="ChEBI" id="CHEBI:78487"/>
    </reaction>
    <physiologicalReaction direction="left-to-right" evidence="33">
        <dbReference type="Rhea" id="RHEA:41917"/>
    </physiologicalReaction>
</comment>
<dbReference type="SUPFAM" id="SSF53901">
    <property type="entry name" value="Thiolase-like"/>
    <property type="match status" value="1"/>
</dbReference>
<evidence type="ECO:0000256" key="20">
    <source>
        <dbReference type="ARBA" id="ARBA00023402"/>
    </source>
</evidence>
<dbReference type="InterPro" id="IPR016039">
    <property type="entry name" value="Thiolase-like"/>
</dbReference>
<comment type="catalytic activity">
    <reaction evidence="38">
        <text>3-oxohexanoyl-[ACP] + NADPH + H(+) = (3R)-hydroxyhexanoyl-[ACP] + NADP(+)</text>
        <dbReference type="Rhea" id="RHEA:41824"/>
        <dbReference type="Rhea" id="RHEA-COMP:9629"/>
        <dbReference type="Rhea" id="RHEA-COMP:9630"/>
        <dbReference type="ChEBI" id="CHEBI:15378"/>
        <dbReference type="ChEBI" id="CHEBI:57783"/>
        <dbReference type="ChEBI" id="CHEBI:58349"/>
        <dbReference type="ChEBI" id="CHEBI:78456"/>
        <dbReference type="ChEBI" id="CHEBI:78457"/>
    </reaction>
    <physiologicalReaction direction="left-to-right" evidence="38">
        <dbReference type="Rhea" id="RHEA:41825"/>
    </physiologicalReaction>
</comment>
<gene>
    <name evidence="57" type="ORF">GCM10010319_25080</name>
</gene>
<dbReference type="CDD" id="cd05195">
    <property type="entry name" value="enoyl_red"/>
    <property type="match status" value="1"/>
</dbReference>
<feature type="domain" description="Carrier" evidence="54">
    <location>
        <begin position="1977"/>
        <end position="2052"/>
    </location>
</feature>
<evidence type="ECO:0000256" key="15">
    <source>
        <dbReference type="ARBA" id="ARBA00023388"/>
    </source>
</evidence>
<evidence type="ECO:0000259" key="55">
    <source>
        <dbReference type="PROSITE" id="PS52004"/>
    </source>
</evidence>
<evidence type="ECO:0000256" key="32">
    <source>
        <dbReference type="ARBA" id="ARBA00047961"/>
    </source>
</evidence>
<feature type="active site" description="Proton acceptor; for dehydratase activity" evidence="52">
    <location>
        <position position="933"/>
    </location>
</feature>
<dbReference type="SUPFAM" id="SSF52151">
    <property type="entry name" value="FabD/lysophospholipase-like"/>
    <property type="match status" value="1"/>
</dbReference>
<name>A0ABN0WV07_9ACTN</name>
<evidence type="ECO:0000256" key="50">
    <source>
        <dbReference type="ARBA" id="ARBA00049521"/>
    </source>
</evidence>
<evidence type="ECO:0000256" key="7">
    <source>
        <dbReference type="ARBA" id="ARBA00022898"/>
    </source>
</evidence>
<dbReference type="PROSITE" id="PS00606">
    <property type="entry name" value="KS3_1"/>
    <property type="match status" value="1"/>
</dbReference>
<keyword evidence="8" id="KW-0045">Antibiotic biosynthesis</keyword>
<comment type="catalytic activity">
    <reaction evidence="18">
        <text>(3R)-hydroxyoctadecanoyl-[ACP] = (2E)-octadecenoyl-[ACP] + H2O</text>
        <dbReference type="Rhea" id="RHEA:41924"/>
        <dbReference type="Rhea" id="RHEA-COMP:9654"/>
        <dbReference type="Rhea" id="RHEA-COMP:9655"/>
        <dbReference type="ChEBI" id="CHEBI:15377"/>
        <dbReference type="ChEBI" id="CHEBI:78488"/>
        <dbReference type="ChEBI" id="CHEBI:78489"/>
    </reaction>
    <physiologicalReaction direction="left-to-right" evidence="18">
        <dbReference type="Rhea" id="RHEA:41925"/>
    </physiologicalReaction>
</comment>
<evidence type="ECO:0000256" key="19">
    <source>
        <dbReference type="ARBA" id="ARBA00023401"/>
    </source>
</evidence>
<accession>A0ABN0WV07</accession>